<name>A0A1D7ZZ85_LIMFE</name>
<sequence length="42" mass="4751">MGNAEYSAGQTPSLQRVTQPAHRWVLHHHPLAIPGRLIILFH</sequence>
<dbReference type="PATRIC" id="fig|1613.112.peg.1791"/>
<gene>
    <name evidence="1" type="ORF">LACFE_CDS1706</name>
</gene>
<evidence type="ECO:0000313" key="2">
    <source>
        <dbReference type="Proteomes" id="UP000094714"/>
    </source>
</evidence>
<protein>
    <submittedName>
        <fullName evidence="1">Uncharacterized protein</fullName>
    </submittedName>
</protein>
<dbReference type="EMBL" id="CP017151">
    <property type="protein sequence ID" value="AOR75149.1"/>
    <property type="molecule type" value="Genomic_DNA"/>
</dbReference>
<accession>A0A1D7ZZ85</accession>
<dbReference type="Proteomes" id="UP000094714">
    <property type="component" value="Chromosome"/>
</dbReference>
<proteinExistence type="predicted"/>
<evidence type="ECO:0000313" key="1">
    <source>
        <dbReference type="EMBL" id="AOR75149.1"/>
    </source>
</evidence>
<dbReference type="AlphaFoldDB" id="A0A1D7ZZ85"/>
<reference evidence="1 2" key="1">
    <citation type="submission" date="2016-09" db="EMBL/GenBank/DDBJ databases">
        <title>Genome Sequence of the Lactobacillus fermentum strain NCC2970 (CNCM I-5068).</title>
        <authorList>
            <person name="Barretto C."/>
            <person name="Ngom-Bru C."/>
            <person name="Genevaz A."/>
            <person name="Fournier C."/>
            <person name="Moine D."/>
            <person name="Kassam M."/>
            <person name="Iltis A."/>
            <person name="Sagory-Zalkind P."/>
            <person name="Faucherand G."/>
            <person name="Descombes P."/>
            <person name="Duboux S."/>
        </authorList>
    </citation>
    <scope>NUCLEOTIDE SEQUENCE [LARGE SCALE GENOMIC DNA]</scope>
    <source>
        <strain evidence="1 2">NCC2970</strain>
    </source>
</reference>
<organism evidence="1 2">
    <name type="scientific">Limosilactobacillus fermentum</name>
    <name type="common">Lactobacillus fermentum</name>
    <dbReference type="NCBI Taxonomy" id="1613"/>
    <lineage>
        <taxon>Bacteria</taxon>
        <taxon>Bacillati</taxon>
        <taxon>Bacillota</taxon>
        <taxon>Bacilli</taxon>
        <taxon>Lactobacillales</taxon>
        <taxon>Lactobacillaceae</taxon>
        <taxon>Limosilactobacillus</taxon>
    </lineage>
</organism>